<feature type="binding site" evidence="9">
    <location>
        <begin position="12"/>
        <end position="17"/>
    </location>
    <ligand>
        <name>NAD(+)</name>
        <dbReference type="ChEBI" id="CHEBI:57540"/>
    </ligand>
</feature>
<reference evidence="12 13" key="1">
    <citation type="submission" date="2017-04" db="EMBL/GenBank/DDBJ databases">
        <authorList>
            <person name="Afonso C.L."/>
            <person name="Miller P.J."/>
            <person name="Scott M.A."/>
            <person name="Spackman E."/>
            <person name="Goraichik I."/>
            <person name="Dimitrov K.M."/>
            <person name="Suarez D.L."/>
            <person name="Swayne D.E."/>
        </authorList>
    </citation>
    <scope>NUCLEOTIDE SEQUENCE [LARGE SCALE GENOMIC DNA]</scope>
    <source>
        <strain evidence="12 13">DSM 12555</strain>
    </source>
</reference>
<evidence type="ECO:0000313" key="12">
    <source>
        <dbReference type="EMBL" id="SMC26243.1"/>
    </source>
</evidence>
<keyword evidence="7" id="KW-0963">Cytoplasm</keyword>
<feature type="binding site" evidence="7">
    <location>
        <position position="235"/>
    </location>
    <ligand>
        <name>substrate</name>
    </ligand>
</feature>
<dbReference type="EC" id="1.1.1.27" evidence="3 7"/>
<comment type="function">
    <text evidence="7">Catalyzes the conversion of lactate to pyruvate.</text>
</comment>
<feature type="binding site" evidence="7">
    <location>
        <position position="149"/>
    </location>
    <ligand>
        <name>NAD(+)</name>
        <dbReference type="ChEBI" id="CHEBI:57540"/>
    </ligand>
</feature>
<feature type="binding site" evidence="7">
    <location>
        <position position="159"/>
    </location>
    <ligand>
        <name>beta-D-fructose 1,6-bisphosphate</name>
        <dbReference type="ChEBI" id="CHEBI:32966"/>
        <note>allosteric activator</note>
    </ligand>
</feature>
<evidence type="ECO:0000259" key="11">
    <source>
        <dbReference type="Pfam" id="PF02866"/>
    </source>
</evidence>
<keyword evidence="13" id="KW-1185">Reference proteome</keyword>
<feature type="binding site" evidence="7">
    <location>
        <position position="174"/>
    </location>
    <ligand>
        <name>beta-D-fructose 1,6-bisphosphate</name>
        <dbReference type="ChEBI" id="CHEBI:32966"/>
        <note>allosteric activator</note>
    </ligand>
</feature>
<dbReference type="PIRSF" id="PIRSF000102">
    <property type="entry name" value="Lac_mal_DH"/>
    <property type="match status" value="1"/>
</dbReference>
<evidence type="ECO:0000256" key="8">
    <source>
        <dbReference type="PIRSR" id="PIRSR000102-1"/>
    </source>
</evidence>
<comment type="activity regulation">
    <text evidence="7">Allosterically activated by fructose 1,6-bisphosphate (FBP).</text>
</comment>
<protein>
    <recommendedName>
        <fullName evidence="3 7">L-lactate dehydrogenase</fullName>
        <shortName evidence="7">L-LDH</shortName>
        <ecNumber evidence="3 7">1.1.1.27</ecNumber>
    </recommendedName>
</protein>
<feature type="active site" description="Proton acceptor" evidence="7 8">
    <location>
        <position position="181"/>
    </location>
</feature>
<feature type="binding site" evidence="7">
    <location>
        <position position="69"/>
    </location>
    <ligand>
        <name>NAD(+)</name>
        <dbReference type="ChEBI" id="CHEBI:57540"/>
    </ligand>
</feature>
<dbReference type="Gene3D" id="3.90.110.10">
    <property type="entry name" value="Lactate dehydrogenase/glycoside hydrolase, family 4, C-terminal"/>
    <property type="match status" value="1"/>
</dbReference>
<feature type="binding site" evidence="7 9">
    <location>
        <begin position="124"/>
        <end position="126"/>
    </location>
    <ligand>
        <name>NAD(+)</name>
        <dbReference type="ChEBI" id="CHEBI:57540"/>
    </ligand>
</feature>
<comment type="pathway">
    <text evidence="1 7">Fermentation; pyruvate fermentation to lactate; (S)-lactate from pyruvate: step 1/1.</text>
</comment>
<dbReference type="GO" id="GO:0006089">
    <property type="term" value="P:lactate metabolic process"/>
    <property type="evidence" value="ECO:0007669"/>
    <property type="project" value="TreeGrafter"/>
</dbReference>
<feature type="binding site" evidence="7">
    <location>
        <position position="16"/>
    </location>
    <ligand>
        <name>NAD(+)</name>
        <dbReference type="ChEBI" id="CHEBI:57540"/>
    </ligand>
</feature>
<name>A0A1W1XQK9_9CLOT</name>
<feature type="binding site" evidence="7">
    <location>
        <begin position="126"/>
        <end position="129"/>
    </location>
    <ligand>
        <name>substrate</name>
    </ligand>
</feature>
<accession>A0A1W1XQK9</accession>
<evidence type="ECO:0000259" key="10">
    <source>
        <dbReference type="Pfam" id="PF00056"/>
    </source>
</evidence>
<organism evidence="12 13">
    <name type="scientific">Clostridium acidisoli DSM 12555</name>
    <dbReference type="NCBI Taxonomy" id="1121291"/>
    <lineage>
        <taxon>Bacteria</taxon>
        <taxon>Bacillati</taxon>
        <taxon>Bacillota</taxon>
        <taxon>Clostridia</taxon>
        <taxon>Eubacteriales</taxon>
        <taxon>Clostridiaceae</taxon>
        <taxon>Clostridium</taxon>
    </lineage>
</organism>
<dbReference type="InterPro" id="IPR022383">
    <property type="entry name" value="Lactate/malate_DH_C"/>
</dbReference>
<dbReference type="NCBIfam" id="TIGR01771">
    <property type="entry name" value="L-LDH-NAD"/>
    <property type="match status" value="1"/>
</dbReference>
<dbReference type="Gene3D" id="3.40.50.720">
    <property type="entry name" value="NAD(P)-binding Rossmann-like Domain"/>
    <property type="match status" value="1"/>
</dbReference>
<comment type="similarity">
    <text evidence="2 7">Belongs to the LDH/MDH superfamily. LDH family.</text>
</comment>
<dbReference type="EMBL" id="FWXH01000012">
    <property type="protein sequence ID" value="SMC26243.1"/>
    <property type="molecule type" value="Genomic_DNA"/>
</dbReference>
<sequence>MKPVKNKVVIIGAGMVGSAVMNSVLTLGLAAEIVVIDNNINKAKGETLDASHTTSFAYSPNVLLRVGDYEDCTDAQIIIMTAGPSLKPGETLDRLLLAEKNVSVMKSVMSSITKYTKDAVIIVVTNPVDIVTYLAQNHFDYPKEKIIGTGTLLDTARLRRILAMKYSIDTKNVHGYVLGEHGGSAFATWSLVNAAGIPYKEFHKLLGSKEPVDTDATLAEAKDTGLKILELKGYTSSGIAMSVSRIVKAVLLNELSVLPVSTTLDGEYGITNVALSIPCVISSDGISQKLEVPLSENEIAKLNVSANNLGKILDDLNIRK</sequence>
<keyword evidence="4 7" id="KW-0560">Oxidoreductase</keyword>
<evidence type="ECO:0000256" key="2">
    <source>
        <dbReference type="ARBA" id="ARBA00006054"/>
    </source>
</evidence>
<evidence type="ECO:0000256" key="7">
    <source>
        <dbReference type="HAMAP-Rule" id="MF_00488"/>
    </source>
</evidence>
<comment type="subcellular location">
    <subcellularLocation>
        <location evidence="7">Cytoplasm</location>
    </subcellularLocation>
</comment>
<dbReference type="InterPro" id="IPR001236">
    <property type="entry name" value="Lactate/malate_DH_N"/>
</dbReference>
<dbReference type="AlphaFoldDB" id="A0A1W1XQK9"/>
<dbReference type="InterPro" id="IPR036291">
    <property type="entry name" value="NAD(P)-bd_dom_sf"/>
</dbReference>
<comment type="caution">
    <text evidence="7">Lacks conserved residue(s) required for the propagation of feature annotation.</text>
</comment>
<gene>
    <name evidence="7" type="primary">ldh</name>
    <name evidence="12" type="ORF">SAMN02745134_02746</name>
</gene>
<dbReference type="SUPFAM" id="SSF51735">
    <property type="entry name" value="NAD(P)-binding Rossmann-fold domains"/>
    <property type="match status" value="1"/>
</dbReference>
<proteinExistence type="inferred from homology"/>
<evidence type="ECO:0000313" key="13">
    <source>
        <dbReference type="Proteomes" id="UP000192468"/>
    </source>
</evidence>
<dbReference type="PANTHER" id="PTHR43128">
    <property type="entry name" value="L-2-HYDROXYCARBOXYLATE DEHYDROGENASE (NAD(P)(+))"/>
    <property type="match status" value="1"/>
</dbReference>
<dbReference type="InterPro" id="IPR015955">
    <property type="entry name" value="Lactate_DH/Glyco_Ohase_4_C"/>
</dbReference>
<dbReference type="GO" id="GO:0005737">
    <property type="term" value="C:cytoplasm"/>
    <property type="evidence" value="ECO:0007669"/>
    <property type="project" value="UniProtKB-SubCell"/>
</dbReference>
<dbReference type="GO" id="GO:0006096">
    <property type="term" value="P:glycolytic process"/>
    <property type="evidence" value="ECO:0007669"/>
    <property type="project" value="UniProtKB-UniRule"/>
</dbReference>
<dbReference type="PRINTS" id="PR00086">
    <property type="entry name" value="LLDHDRGNASE"/>
</dbReference>
<feature type="binding site" evidence="7 9">
    <location>
        <position position="37"/>
    </location>
    <ligand>
        <name>NAD(+)</name>
        <dbReference type="ChEBI" id="CHEBI:57540"/>
    </ligand>
</feature>
<dbReference type="SUPFAM" id="SSF56327">
    <property type="entry name" value="LDH C-terminal domain-like"/>
    <property type="match status" value="1"/>
</dbReference>
<keyword evidence="5 7" id="KW-0520">NAD</keyword>
<dbReference type="Pfam" id="PF00056">
    <property type="entry name" value="Ldh_1_N"/>
    <property type="match status" value="1"/>
</dbReference>
<evidence type="ECO:0000256" key="1">
    <source>
        <dbReference type="ARBA" id="ARBA00004843"/>
    </source>
</evidence>
<dbReference type="RefSeq" id="WP_084116560.1">
    <property type="nucleotide sequence ID" value="NZ_FWXH01000012.1"/>
</dbReference>
<dbReference type="OrthoDB" id="9802969at2"/>
<dbReference type="PANTHER" id="PTHR43128:SF16">
    <property type="entry name" value="L-LACTATE DEHYDROGENASE"/>
    <property type="match status" value="1"/>
</dbReference>
<feature type="binding site" evidence="7">
    <location>
        <position position="107"/>
    </location>
    <ligand>
        <name>NAD(+)</name>
        <dbReference type="ChEBI" id="CHEBI:57540"/>
    </ligand>
</feature>
<dbReference type="Proteomes" id="UP000192468">
    <property type="component" value="Unassembled WGS sequence"/>
</dbReference>
<comment type="catalytic activity">
    <reaction evidence="6 7">
        <text>(S)-lactate + NAD(+) = pyruvate + NADH + H(+)</text>
        <dbReference type="Rhea" id="RHEA:23444"/>
        <dbReference type="ChEBI" id="CHEBI:15361"/>
        <dbReference type="ChEBI" id="CHEBI:15378"/>
        <dbReference type="ChEBI" id="CHEBI:16651"/>
        <dbReference type="ChEBI" id="CHEBI:57540"/>
        <dbReference type="ChEBI" id="CHEBI:57945"/>
        <dbReference type="EC" id="1.1.1.27"/>
    </reaction>
</comment>
<dbReference type="InterPro" id="IPR011304">
    <property type="entry name" value="L-lactate_DH"/>
</dbReference>
<dbReference type="HAMAP" id="MF_00488">
    <property type="entry name" value="Lactate_dehydrog"/>
    <property type="match status" value="1"/>
</dbReference>
<dbReference type="Pfam" id="PF02866">
    <property type="entry name" value="Ldh_1_C"/>
    <property type="match status" value="1"/>
</dbReference>
<feature type="binding site" evidence="9">
    <location>
        <position position="101"/>
    </location>
    <ligand>
        <name>NAD(+)</name>
        <dbReference type="ChEBI" id="CHEBI:57540"/>
    </ligand>
</feature>
<evidence type="ECO:0000256" key="6">
    <source>
        <dbReference type="ARBA" id="ARBA00049258"/>
    </source>
</evidence>
<feature type="domain" description="Lactate/malate dehydrogenase C-terminal" evidence="11">
    <location>
        <begin position="151"/>
        <end position="314"/>
    </location>
</feature>
<feature type="binding site" evidence="7">
    <location>
        <begin position="154"/>
        <end position="157"/>
    </location>
    <ligand>
        <name>substrate</name>
    </ligand>
</feature>
<evidence type="ECO:0000256" key="9">
    <source>
        <dbReference type="PIRSR" id="PIRSR000102-3"/>
    </source>
</evidence>
<dbReference type="STRING" id="1121291.SAMN02745134_02746"/>
<comment type="subunit">
    <text evidence="7">Homotetramer.</text>
</comment>
<dbReference type="UniPathway" id="UPA00554">
    <property type="reaction ID" value="UER00611"/>
</dbReference>
<evidence type="ECO:0000256" key="3">
    <source>
        <dbReference type="ARBA" id="ARBA00012967"/>
    </source>
</evidence>
<feature type="binding site" evidence="7">
    <location>
        <position position="94"/>
    </location>
    <ligand>
        <name>substrate</name>
    </ligand>
</feature>
<feature type="domain" description="Lactate/malate dehydrogenase N-terminal" evidence="10">
    <location>
        <begin position="7"/>
        <end position="148"/>
    </location>
</feature>
<evidence type="ECO:0000256" key="5">
    <source>
        <dbReference type="ARBA" id="ARBA00023027"/>
    </source>
</evidence>
<evidence type="ECO:0000256" key="4">
    <source>
        <dbReference type="ARBA" id="ARBA00023002"/>
    </source>
</evidence>
<dbReference type="InterPro" id="IPR001557">
    <property type="entry name" value="L-lactate/malate_DH"/>
</dbReference>
<keyword evidence="7" id="KW-0021">Allosteric enzyme</keyword>
<dbReference type="GO" id="GO:0004459">
    <property type="term" value="F:L-lactate dehydrogenase (NAD+) activity"/>
    <property type="evidence" value="ECO:0007669"/>
    <property type="project" value="UniProtKB-UniRule"/>
</dbReference>
<feature type="binding site" evidence="7">
    <location>
        <position position="42"/>
    </location>
    <ligand>
        <name>NAD(+)</name>
        <dbReference type="ChEBI" id="CHEBI:57540"/>
    </ligand>
</feature>